<dbReference type="InterPro" id="IPR029058">
    <property type="entry name" value="AB_hydrolase_fold"/>
</dbReference>
<dbReference type="InterPro" id="IPR050228">
    <property type="entry name" value="Carboxylesterase_BioH"/>
</dbReference>
<name>A0A4R0HB69_9ACTN</name>
<dbReference type="Proteomes" id="UP000292346">
    <property type="component" value="Unassembled WGS sequence"/>
</dbReference>
<evidence type="ECO:0000313" key="3">
    <source>
        <dbReference type="Proteomes" id="UP000292346"/>
    </source>
</evidence>
<dbReference type="AlphaFoldDB" id="A0A4R0HB69"/>
<dbReference type="GO" id="GO:0016787">
    <property type="term" value="F:hydrolase activity"/>
    <property type="evidence" value="ECO:0007669"/>
    <property type="project" value="UniProtKB-KW"/>
</dbReference>
<proteinExistence type="predicted"/>
<sequence>MKDLVCLHAGTSGPSTWDRFVPALEELGYRVHRPALLGHGSAPRRRPYRLDDFRDQVLGELDGLNRVTFAGNSLGAFVASAVAAAAPEKVERLVLEELPVPRRDAQDGDPTVRPMPALGLLAAGWLTRRRCDPWLLRDVVTDLRRPQPAWWAGLAAIQAPTLLLAGGSKSHLDQTRFDLVATTMPAATVTTIEVGHRIHSKAPDRWLDVVRSFLAFKGA</sequence>
<dbReference type="SUPFAM" id="SSF53474">
    <property type="entry name" value="alpha/beta-Hydrolases"/>
    <property type="match status" value="1"/>
</dbReference>
<dbReference type="RefSeq" id="WP_131342936.1">
    <property type="nucleotide sequence ID" value="NZ_SJJZ01000003.1"/>
</dbReference>
<dbReference type="PANTHER" id="PTHR43194">
    <property type="entry name" value="HYDROLASE ALPHA/BETA FOLD FAMILY"/>
    <property type="match status" value="1"/>
</dbReference>
<feature type="domain" description="AB hydrolase-1" evidence="1">
    <location>
        <begin position="4"/>
        <end position="207"/>
    </location>
</feature>
<keyword evidence="2" id="KW-0378">Hydrolase</keyword>
<comment type="caution">
    <text evidence="2">The sequence shown here is derived from an EMBL/GenBank/DDBJ whole genome shotgun (WGS) entry which is preliminary data.</text>
</comment>
<dbReference type="Pfam" id="PF12697">
    <property type="entry name" value="Abhydrolase_6"/>
    <property type="match status" value="1"/>
</dbReference>
<keyword evidence="3" id="KW-1185">Reference proteome</keyword>
<dbReference type="Gene3D" id="3.40.50.1820">
    <property type="entry name" value="alpha/beta hydrolase"/>
    <property type="match status" value="1"/>
</dbReference>
<evidence type="ECO:0000313" key="2">
    <source>
        <dbReference type="EMBL" id="TCC05932.1"/>
    </source>
</evidence>
<dbReference type="EMBL" id="SJJZ01000003">
    <property type="protein sequence ID" value="TCC05932.1"/>
    <property type="molecule type" value="Genomic_DNA"/>
</dbReference>
<gene>
    <name evidence="2" type="ORF">E0H45_28480</name>
</gene>
<reference evidence="2 3" key="1">
    <citation type="submission" date="2019-02" db="EMBL/GenBank/DDBJ databases">
        <title>Kribbella capetownensis sp. nov. and Kribbella speibonae sp. nov., isolated from soil.</title>
        <authorList>
            <person name="Curtis S.M."/>
            <person name="Norton I."/>
            <person name="Everest G.J."/>
            <person name="Meyers P.R."/>
        </authorList>
    </citation>
    <scope>NUCLEOTIDE SEQUENCE [LARGE SCALE GENOMIC DNA]</scope>
    <source>
        <strain evidence="2 3">KCTC 29219</strain>
    </source>
</reference>
<dbReference type="OrthoDB" id="63519at2"/>
<protein>
    <submittedName>
        <fullName evidence="2">Alpha/beta fold hydrolase</fullName>
    </submittedName>
</protein>
<organism evidence="2 3">
    <name type="scientific">Kribbella soli</name>
    <dbReference type="NCBI Taxonomy" id="1124743"/>
    <lineage>
        <taxon>Bacteria</taxon>
        <taxon>Bacillati</taxon>
        <taxon>Actinomycetota</taxon>
        <taxon>Actinomycetes</taxon>
        <taxon>Propionibacteriales</taxon>
        <taxon>Kribbellaceae</taxon>
        <taxon>Kribbella</taxon>
    </lineage>
</organism>
<dbReference type="PANTHER" id="PTHR43194:SF2">
    <property type="entry name" value="PEROXISOMAL MEMBRANE PROTEIN LPX1"/>
    <property type="match status" value="1"/>
</dbReference>
<evidence type="ECO:0000259" key="1">
    <source>
        <dbReference type="Pfam" id="PF12697"/>
    </source>
</evidence>
<dbReference type="InterPro" id="IPR000073">
    <property type="entry name" value="AB_hydrolase_1"/>
</dbReference>
<accession>A0A4R0HB69</accession>
<dbReference type="PRINTS" id="PR00111">
    <property type="entry name" value="ABHYDROLASE"/>
</dbReference>